<evidence type="ECO:0000313" key="2">
    <source>
        <dbReference type="EMBL" id="EJD37967.1"/>
    </source>
</evidence>
<dbReference type="AlphaFoldDB" id="J0WVA9"/>
<protein>
    <recommendedName>
        <fullName evidence="1">F-box domain-containing protein</fullName>
    </recommendedName>
</protein>
<dbReference type="KEGG" id="adl:AURDEDRAFT_187881"/>
<dbReference type="Gene3D" id="1.20.1280.50">
    <property type="match status" value="1"/>
</dbReference>
<sequence>MVLSTSEGVGLSSLAVSDGSRTGRMTITTSRNGSFSVNRLPSELLQLIVCCLSPRDRLRTVSVCRAWRTTLLNSPLIWSHVRLLLRAQHDQLWAPSLATLLRRSKAAPLDVELCFQQFAPQRPDHLTEWTEAFNAIGTLLMLSMFRMRSLEVAVSFVRGTTWETMLAMPAPLLERFTLVCIDPVASSGSATHLPRDLFSAAAPRLRELSLAWAHLPHQPCPALQRVTHFTEQTPVVAGDPEANANLATVLPALSHLTLTGHYNPRVTVNSGLPVTVRMRATAWPQNRHFEDIACASICLDANAPDWITETPGIIAEFMSTKSNTKSIDVKYCSMPAPSVWEGFAPKSYQLRHRTLAVSIDDNIVVTLPWHDFETAIAQFNVRDLRDISVPISLWPVLQQSNLPPLQNLTLFLPPGDSRDHLHYPVNSAFTDGCLPVVVSTMHLARVERSLGSPFLRSAEVVEFMRTTCALPLPKLVLHGFELRDEPEIRDVEVLSMPPRQWRHEVQPLSWSILSDGHGALCV</sequence>
<proteinExistence type="predicted"/>
<evidence type="ECO:0000259" key="1">
    <source>
        <dbReference type="PROSITE" id="PS50181"/>
    </source>
</evidence>
<accession>J0WVA9</accession>
<dbReference type="GO" id="GO:0031398">
    <property type="term" value="P:positive regulation of protein ubiquitination"/>
    <property type="evidence" value="ECO:0007669"/>
    <property type="project" value="TreeGrafter"/>
</dbReference>
<keyword evidence="3" id="KW-1185">Reference proteome</keyword>
<reference evidence="3" key="1">
    <citation type="journal article" date="2012" name="Science">
        <title>The Paleozoic origin of enzymatic lignin decomposition reconstructed from 31 fungal genomes.</title>
        <authorList>
            <person name="Floudas D."/>
            <person name="Binder M."/>
            <person name="Riley R."/>
            <person name="Barry K."/>
            <person name="Blanchette R.A."/>
            <person name="Henrissat B."/>
            <person name="Martinez A.T."/>
            <person name="Otillar R."/>
            <person name="Spatafora J.W."/>
            <person name="Yadav J.S."/>
            <person name="Aerts A."/>
            <person name="Benoit I."/>
            <person name="Boyd A."/>
            <person name="Carlson A."/>
            <person name="Copeland A."/>
            <person name="Coutinho P.M."/>
            <person name="de Vries R.P."/>
            <person name="Ferreira P."/>
            <person name="Findley K."/>
            <person name="Foster B."/>
            <person name="Gaskell J."/>
            <person name="Glotzer D."/>
            <person name="Gorecki P."/>
            <person name="Heitman J."/>
            <person name="Hesse C."/>
            <person name="Hori C."/>
            <person name="Igarashi K."/>
            <person name="Jurgens J.A."/>
            <person name="Kallen N."/>
            <person name="Kersten P."/>
            <person name="Kohler A."/>
            <person name="Kuees U."/>
            <person name="Kumar T.K.A."/>
            <person name="Kuo A."/>
            <person name="LaButti K."/>
            <person name="Larrondo L.F."/>
            <person name="Lindquist E."/>
            <person name="Ling A."/>
            <person name="Lombard V."/>
            <person name="Lucas S."/>
            <person name="Lundell T."/>
            <person name="Martin R."/>
            <person name="McLaughlin D.J."/>
            <person name="Morgenstern I."/>
            <person name="Morin E."/>
            <person name="Murat C."/>
            <person name="Nagy L.G."/>
            <person name="Nolan M."/>
            <person name="Ohm R.A."/>
            <person name="Patyshakuliyeva A."/>
            <person name="Rokas A."/>
            <person name="Ruiz-Duenas F.J."/>
            <person name="Sabat G."/>
            <person name="Salamov A."/>
            <person name="Samejima M."/>
            <person name="Schmutz J."/>
            <person name="Slot J.C."/>
            <person name="St John F."/>
            <person name="Stenlid J."/>
            <person name="Sun H."/>
            <person name="Sun S."/>
            <person name="Syed K."/>
            <person name="Tsang A."/>
            <person name="Wiebenga A."/>
            <person name="Young D."/>
            <person name="Pisabarro A."/>
            <person name="Eastwood D.C."/>
            <person name="Martin F."/>
            <person name="Cullen D."/>
            <person name="Grigoriev I.V."/>
            <person name="Hibbett D.S."/>
        </authorList>
    </citation>
    <scope>NUCLEOTIDE SEQUENCE [LARGE SCALE GENOMIC DNA]</scope>
    <source>
        <strain evidence="3">TFB10046</strain>
    </source>
</reference>
<dbReference type="InterPro" id="IPR036047">
    <property type="entry name" value="F-box-like_dom_sf"/>
</dbReference>
<dbReference type="InParanoid" id="J0WVA9"/>
<dbReference type="SMART" id="SM00256">
    <property type="entry name" value="FBOX"/>
    <property type="match status" value="1"/>
</dbReference>
<dbReference type="PANTHER" id="PTHR20933">
    <property type="entry name" value="F-BOX ONLY PROTEIN 33"/>
    <property type="match status" value="1"/>
</dbReference>
<organism evidence="2 3">
    <name type="scientific">Auricularia subglabra (strain TFB-10046 / SS5)</name>
    <name type="common">White-rot fungus</name>
    <name type="synonym">Auricularia delicata (strain TFB10046)</name>
    <dbReference type="NCBI Taxonomy" id="717982"/>
    <lineage>
        <taxon>Eukaryota</taxon>
        <taxon>Fungi</taxon>
        <taxon>Dikarya</taxon>
        <taxon>Basidiomycota</taxon>
        <taxon>Agaricomycotina</taxon>
        <taxon>Agaricomycetes</taxon>
        <taxon>Auriculariales</taxon>
        <taxon>Auriculariaceae</taxon>
        <taxon>Auricularia</taxon>
    </lineage>
</organism>
<dbReference type="Pfam" id="PF12937">
    <property type="entry name" value="F-box-like"/>
    <property type="match status" value="1"/>
</dbReference>
<dbReference type="PANTHER" id="PTHR20933:SF4">
    <property type="entry name" value="F-BOX INVOLVED IN POLYQ PATHOGENESIS, ISOFORM A"/>
    <property type="match status" value="1"/>
</dbReference>
<dbReference type="InterPro" id="IPR001810">
    <property type="entry name" value="F-box_dom"/>
</dbReference>
<dbReference type="OrthoDB" id="2935414at2759"/>
<dbReference type="Proteomes" id="UP000006514">
    <property type="component" value="Unassembled WGS sequence"/>
</dbReference>
<evidence type="ECO:0000313" key="3">
    <source>
        <dbReference type="Proteomes" id="UP000006514"/>
    </source>
</evidence>
<gene>
    <name evidence="2" type="ORF">AURDEDRAFT_187881</name>
</gene>
<dbReference type="SUPFAM" id="SSF81383">
    <property type="entry name" value="F-box domain"/>
    <property type="match status" value="1"/>
</dbReference>
<dbReference type="PROSITE" id="PS50181">
    <property type="entry name" value="FBOX"/>
    <property type="match status" value="1"/>
</dbReference>
<dbReference type="EMBL" id="JH687832">
    <property type="protein sequence ID" value="EJD37967.1"/>
    <property type="molecule type" value="Genomic_DNA"/>
</dbReference>
<feature type="domain" description="F-box" evidence="1">
    <location>
        <begin position="34"/>
        <end position="81"/>
    </location>
</feature>
<name>J0WVA9_AURST</name>
<dbReference type="eggNOG" id="ENOG502R0T0">
    <property type="taxonomic scope" value="Eukaryota"/>
</dbReference>